<evidence type="ECO:0000256" key="4">
    <source>
        <dbReference type="ARBA" id="ARBA00023163"/>
    </source>
</evidence>
<proteinExistence type="inferred from homology"/>
<dbReference type="InterPro" id="IPR036388">
    <property type="entry name" value="WH-like_DNA-bd_sf"/>
</dbReference>
<comment type="similarity">
    <text evidence="1">Belongs to the sigma-70 factor family. ECF subfamily.</text>
</comment>
<evidence type="ECO:0000259" key="6">
    <source>
        <dbReference type="Pfam" id="PF08281"/>
    </source>
</evidence>
<name>A0A2C8BEM2_9ACTN</name>
<dbReference type="Pfam" id="PF04542">
    <property type="entry name" value="Sigma70_r2"/>
    <property type="match status" value="1"/>
</dbReference>
<reference evidence="7 8" key="1">
    <citation type="submission" date="2016-09" db="EMBL/GenBank/DDBJ databases">
        <authorList>
            <person name="Laine KS P."/>
        </authorList>
    </citation>
    <scope>NUCLEOTIDE SEQUENCE [LARGE SCALE GENOMIC DNA]</scope>
    <source>
        <strain evidence="7">PFRJS-23</strain>
    </source>
</reference>
<dbReference type="CDD" id="cd06171">
    <property type="entry name" value="Sigma70_r4"/>
    <property type="match status" value="1"/>
</dbReference>
<feature type="domain" description="RNA polymerase sigma factor 70 region 4 type 2" evidence="6">
    <location>
        <begin position="108"/>
        <end position="158"/>
    </location>
</feature>
<dbReference type="Gene3D" id="1.10.10.10">
    <property type="entry name" value="Winged helix-like DNA-binding domain superfamily/Winged helix DNA-binding domain"/>
    <property type="match status" value="1"/>
</dbReference>
<sequence length="190" mass="21291">MTPDPQAQRLTEALRRESPDLLRYFRRRVTEPEDAADLLAETGLTAWRRVRDLPADDEGARRWLFTVAHNTYLNHQRGSRRRHALADRVRRILARAERVSPPSDDGIEVRDAIDNLTPELAEVVRFIHWDGLTVTEAAEVIGVSASTARARYQRARIELRDTLSVATAATSGGAHQRRVALSDPSPGATP</sequence>
<gene>
    <name evidence="7" type="ORF">PFR_JS23_2104</name>
</gene>
<dbReference type="AlphaFoldDB" id="A0A2C8BEM2"/>
<dbReference type="InterPro" id="IPR013249">
    <property type="entry name" value="RNA_pol_sigma70_r4_t2"/>
</dbReference>
<evidence type="ECO:0000256" key="1">
    <source>
        <dbReference type="ARBA" id="ARBA00010641"/>
    </source>
</evidence>
<dbReference type="GO" id="GO:0006352">
    <property type="term" value="P:DNA-templated transcription initiation"/>
    <property type="evidence" value="ECO:0007669"/>
    <property type="project" value="InterPro"/>
</dbReference>
<evidence type="ECO:0000256" key="3">
    <source>
        <dbReference type="ARBA" id="ARBA00023082"/>
    </source>
</evidence>
<evidence type="ECO:0000313" key="7">
    <source>
        <dbReference type="EMBL" id="SCQ82043.1"/>
    </source>
</evidence>
<dbReference type="InterPro" id="IPR013325">
    <property type="entry name" value="RNA_pol_sigma_r2"/>
</dbReference>
<evidence type="ECO:0000259" key="5">
    <source>
        <dbReference type="Pfam" id="PF04542"/>
    </source>
</evidence>
<dbReference type="InterPro" id="IPR007627">
    <property type="entry name" value="RNA_pol_sigma70_r2"/>
</dbReference>
<feature type="domain" description="RNA polymerase sigma-70 region 2" evidence="5">
    <location>
        <begin position="15"/>
        <end position="81"/>
    </location>
</feature>
<dbReference type="Pfam" id="PF08281">
    <property type="entry name" value="Sigma70_r4_2"/>
    <property type="match status" value="1"/>
</dbReference>
<dbReference type="OMA" id="YLAVWRA"/>
<organism evidence="7 8">
    <name type="scientific">Propionibacterium freudenreichii</name>
    <dbReference type="NCBI Taxonomy" id="1744"/>
    <lineage>
        <taxon>Bacteria</taxon>
        <taxon>Bacillati</taxon>
        <taxon>Actinomycetota</taxon>
        <taxon>Actinomycetes</taxon>
        <taxon>Propionibacteriales</taxon>
        <taxon>Propionibacteriaceae</taxon>
        <taxon>Propionibacterium</taxon>
    </lineage>
</organism>
<dbReference type="SUPFAM" id="SSF88946">
    <property type="entry name" value="Sigma2 domain of RNA polymerase sigma factors"/>
    <property type="match status" value="1"/>
</dbReference>
<accession>A0A2C8BEM2</accession>
<dbReference type="Gene3D" id="1.10.1740.10">
    <property type="match status" value="1"/>
</dbReference>
<dbReference type="GO" id="GO:0003677">
    <property type="term" value="F:DNA binding"/>
    <property type="evidence" value="ECO:0007669"/>
    <property type="project" value="InterPro"/>
</dbReference>
<dbReference type="InterPro" id="IPR014284">
    <property type="entry name" value="RNA_pol_sigma-70_dom"/>
</dbReference>
<dbReference type="InterPro" id="IPR013324">
    <property type="entry name" value="RNA_pol_sigma_r3/r4-like"/>
</dbReference>
<dbReference type="Proteomes" id="UP000250080">
    <property type="component" value="Chromosome I"/>
</dbReference>
<dbReference type="EMBL" id="LT618793">
    <property type="protein sequence ID" value="SCQ82043.1"/>
    <property type="molecule type" value="Genomic_DNA"/>
</dbReference>
<dbReference type="RefSeq" id="WP_013160128.1">
    <property type="nucleotide sequence ID" value="NZ_CCYS01000013.1"/>
</dbReference>
<dbReference type="PANTHER" id="PTHR43133:SF25">
    <property type="entry name" value="RNA POLYMERASE SIGMA FACTOR RFAY-RELATED"/>
    <property type="match status" value="1"/>
</dbReference>
<keyword evidence="3" id="KW-0731">Sigma factor</keyword>
<dbReference type="InterPro" id="IPR039425">
    <property type="entry name" value="RNA_pol_sigma-70-like"/>
</dbReference>
<dbReference type="SUPFAM" id="SSF88659">
    <property type="entry name" value="Sigma3 and sigma4 domains of RNA polymerase sigma factors"/>
    <property type="match status" value="1"/>
</dbReference>
<evidence type="ECO:0000256" key="2">
    <source>
        <dbReference type="ARBA" id="ARBA00023015"/>
    </source>
</evidence>
<dbReference type="NCBIfam" id="TIGR02937">
    <property type="entry name" value="sigma70-ECF"/>
    <property type="match status" value="1"/>
</dbReference>
<dbReference type="GO" id="GO:0016987">
    <property type="term" value="F:sigma factor activity"/>
    <property type="evidence" value="ECO:0007669"/>
    <property type="project" value="UniProtKB-KW"/>
</dbReference>
<dbReference type="PANTHER" id="PTHR43133">
    <property type="entry name" value="RNA POLYMERASE ECF-TYPE SIGMA FACTO"/>
    <property type="match status" value="1"/>
</dbReference>
<keyword evidence="2" id="KW-0805">Transcription regulation</keyword>
<protein>
    <submittedName>
        <fullName evidence="7">RNA polymerase sigma factor</fullName>
    </submittedName>
</protein>
<evidence type="ECO:0000313" key="8">
    <source>
        <dbReference type="Proteomes" id="UP000250080"/>
    </source>
</evidence>
<keyword evidence="4" id="KW-0804">Transcription</keyword>